<reference evidence="7 8" key="1">
    <citation type="submission" date="2014-04" db="EMBL/GenBank/DDBJ databases">
        <authorList>
            <consortium name="DOE Joint Genome Institute"/>
            <person name="Kuo A."/>
            <person name="Zuccaro A."/>
            <person name="Kohler A."/>
            <person name="Nagy L.G."/>
            <person name="Floudas D."/>
            <person name="Copeland A."/>
            <person name="Barry K.W."/>
            <person name="Cichocki N."/>
            <person name="Veneault-Fourrey C."/>
            <person name="LaButti K."/>
            <person name="Lindquist E.A."/>
            <person name="Lipzen A."/>
            <person name="Lundell T."/>
            <person name="Morin E."/>
            <person name="Murat C."/>
            <person name="Sun H."/>
            <person name="Tunlid A."/>
            <person name="Henrissat B."/>
            <person name="Grigoriev I.V."/>
            <person name="Hibbett D.S."/>
            <person name="Martin F."/>
            <person name="Nordberg H.P."/>
            <person name="Cantor M.N."/>
            <person name="Hua S.X."/>
        </authorList>
    </citation>
    <scope>NUCLEOTIDE SEQUENCE [LARGE SCALE GENOMIC DNA]</scope>
    <source>
        <strain evidence="7 8">MAFF 305830</strain>
    </source>
</reference>
<dbReference type="PANTHER" id="PTHR24403:SF67">
    <property type="entry name" value="FI01116P-RELATED"/>
    <property type="match status" value="1"/>
</dbReference>
<dbReference type="GO" id="GO:0005634">
    <property type="term" value="C:nucleus"/>
    <property type="evidence" value="ECO:0007669"/>
    <property type="project" value="TreeGrafter"/>
</dbReference>
<dbReference type="AlphaFoldDB" id="A0A0C2W1F0"/>
<dbReference type="SMART" id="SM00355">
    <property type="entry name" value="ZnF_C2H2"/>
    <property type="match status" value="3"/>
</dbReference>
<name>A0A0C2W1F0_SERVB</name>
<evidence type="ECO:0000256" key="4">
    <source>
        <dbReference type="ARBA" id="ARBA00022833"/>
    </source>
</evidence>
<evidence type="ECO:0000313" key="8">
    <source>
        <dbReference type="Proteomes" id="UP000054097"/>
    </source>
</evidence>
<gene>
    <name evidence="7" type="ORF">M408DRAFT_139146</name>
</gene>
<evidence type="ECO:0000256" key="3">
    <source>
        <dbReference type="ARBA" id="ARBA00022771"/>
    </source>
</evidence>
<evidence type="ECO:0000313" key="7">
    <source>
        <dbReference type="EMBL" id="KIM20338.1"/>
    </source>
</evidence>
<accession>A0A0C2W1F0</accession>
<keyword evidence="8" id="KW-1185">Reference proteome</keyword>
<keyword evidence="4" id="KW-0862">Zinc</keyword>
<dbReference type="OrthoDB" id="3269643at2759"/>
<evidence type="ECO:0000256" key="5">
    <source>
        <dbReference type="PROSITE-ProRule" id="PRU00042"/>
    </source>
</evidence>
<dbReference type="GO" id="GO:0045944">
    <property type="term" value="P:positive regulation of transcription by RNA polymerase II"/>
    <property type="evidence" value="ECO:0007669"/>
    <property type="project" value="TreeGrafter"/>
</dbReference>
<dbReference type="Gene3D" id="3.30.160.60">
    <property type="entry name" value="Classic Zinc Finger"/>
    <property type="match status" value="1"/>
</dbReference>
<dbReference type="InterPro" id="IPR013087">
    <property type="entry name" value="Znf_C2H2_type"/>
</dbReference>
<proteinExistence type="predicted"/>
<dbReference type="EMBL" id="KN824444">
    <property type="protein sequence ID" value="KIM20338.1"/>
    <property type="molecule type" value="Genomic_DNA"/>
</dbReference>
<evidence type="ECO:0000256" key="2">
    <source>
        <dbReference type="ARBA" id="ARBA00022737"/>
    </source>
</evidence>
<dbReference type="InterPro" id="IPR036236">
    <property type="entry name" value="Znf_C2H2_sf"/>
</dbReference>
<dbReference type="Proteomes" id="UP000054097">
    <property type="component" value="Unassembled WGS sequence"/>
</dbReference>
<dbReference type="PANTHER" id="PTHR24403">
    <property type="entry name" value="ZINC FINGER PROTEIN"/>
    <property type="match status" value="1"/>
</dbReference>
<organism evidence="7 8">
    <name type="scientific">Serendipita vermifera MAFF 305830</name>
    <dbReference type="NCBI Taxonomy" id="933852"/>
    <lineage>
        <taxon>Eukaryota</taxon>
        <taxon>Fungi</taxon>
        <taxon>Dikarya</taxon>
        <taxon>Basidiomycota</taxon>
        <taxon>Agaricomycotina</taxon>
        <taxon>Agaricomycetes</taxon>
        <taxon>Sebacinales</taxon>
        <taxon>Serendipitaceae</taxon>
        <taxon>Serendipita</taxon>
    </lineage>
</organism>
<dbReference type="PROSITE" id="PS50157">
    <property type="entry name" value="ZINC_FINGER_C2H2_2"/>
    <property type="match status" value="1"/>
</dbReference>
<dbReference type="GO" id="GO:0008270">
    <property type="term" value="F:zinc ion binding"/>
    <property type="evidence" value="ECO:0007669"/>
    <property type="project" value="UniProtKB-KW"/>
</dbReference>
<dbReference type="Pfam" id="PF00096">
    <property type="entry name" value="zf-C2H2"/>
    <property type="match status" value="1"/>
</dbReference>
<reference evidence="8" key="2">
    <citation type="submission" date="2015-01" db="EMBL/GenBank/DDBJ databases">
        <title>Evolutionary Origins and Diversification of the Mycorrhizal Mutualists.</title>
        <authorList>
            <consortium name="DOE Joint Genome Institute"/>
            <consortium name="Mycorrhizal Genomics Consortium"/>
            <person name="Kohler A."/>
            <person name="Kuo A."/>
            <person name="Nagy L.G."/>
            <person name="Floudas D."/>
            <person name="Copeland A."/>
            <person name="Barry K.W."/>
            <person name="Cichocki N."/>
            <person name="Veneault-Fourrey C."/>
            <person name="LaButti K."/>
            <person name="Lindquist E.A."/>
            <person name="Lipzen A."/>
            <person name="Lundell T."/>
            <person name="Morin E."/>
            <person name="Murat C."/>
            <person name="Riley R."/>
            <person name="Ohm R."/>
            <person name="Sun H."/>
            <person name="Tunlid A."/>
            <person name="Henrissat B."/>
            <person name="Grigoriev I.V."/>
            <person name="Hibbett D.S."/>
            <person name="Martin F."/>
        </authorList>
    </citation>
    <scope>NUCLEOTIDE SEQUENCE [LARGE SCALE GENOMIC DNA]</scope>
    <source>
        <strain evidence="8">MAFF 305830</strain>
    </source>
</reference>
<feature type="domain" description="C2H2-type" evidence="6">
    <location>
        <begin position="206"/>
        <end position="229"/>
    </location>
</feature>
<evidence type="ECO:0000259" key="6">
    <source>
        <dbReference type="PROSITE" id="PS50157"/>
    </source>
</evidence>
<protein>
    <recommendedName>
        <fullName evidence="6">C2H2-type domain-containing protein</fullName>
    </recommendedName>
</protein>
<dbReference type="STRING" id="933852.A0A0C2W1F0"/>
<keyword evidence="1" id="KW-0479">Metal-binding</keyword>
<dbReference type="PROSITE" id="PS00028">
    <property type="entry name" value="ZINC_FINGER_C2H2_1"/>
    <property type="match status" value="2"/>
</dbReference>
<dbReference type="InterPro" id="IPR050688">
    <property type="entry name" value="Zinc_finger/UBP_domain"/>
</dbReference>
<dbReference type="HOGENOM" id="CLU_1210431_0_0_1"/>
<dbReference type="SUPFAM" id="SSF57667">
    <property type="entry name" value="beta-beta-alpha zinc fingers"/>
    <property type="match status" value="1"/>
</dbReference>
<sequence length="229" mass="26436">MYQQDINKEFPCALFLPFEHIDVPPSDISFADGGFHVRSQVLPESWAGINPALTFKSGTTFRSESSSSRSSSCSSDYVPPGKRLTRMRRQLLQTSADTRANILPQVPPTLVDQFWAVHRTLHIETKESNRGNAIFRPFFTQCGDLKQCLLCGYSIRNPTQIIQHLEGIHFELFKYRCDTDGCSFSSTRMADLKRHIRDQHRPSARFKCEICKRSIKHEKNLRRHLRVQH</sequence>
<keyword evidence="2" id="KW-0677">Repeat</keyword>
<evidence type="ECO:0000256" key="1">
    <source>
        <dbReference type="ARBA" id="ARBA00022723"/>
    </source>
</evidence>
<keyword evidence="3 5" id="KW-0863">Zinc-finger</keyword>